<dbReference type="InterPro" id="IPR011006">
    <property type="entry name" value="CheY-like_superfamily"/>
</dbReference>
<keyword evidence="3" id="KW-0805">Transcription regulation</keyword>
<evidence type="ECO:0000256" key="6">
    <source>
        <dbReference type="PROSITE-ProRule" id="PRU00169"/>
    </source>
</evidence>
<dbReference type="FunFam" id="3.40.50.2300:FF:000001">
    <property type="entry name" value="DNA-binding response regulator PhoB"/>
    <property type="match status" value="1"/>
</dbReference>
<keyword evidence="4" id="KW-0238">DNA-binding</keyword>
<dbReference type="GO" id="GO:0000160">
    <property type="term" value="P:phosphorelay signal transduction system"/>
    <property type="evidence" value="ECO:0007669"/>
    <property type="project" value="UniProtKB-KW"/>
</dbReference>
<dbReference type="InterPro" id="IPR001789">
    <property type="entry name" value="Sig_transdc_resp-reg_receiver"/>
</dbReference>
<evidence type="ECO:0000313" key="8">
    <source>
        <dbReference type="EMBL" id="RUM95826.1"/>
    </source>
</evidence>
<dbReference type="InterPro" id="IPR050595">
    <property type="entry name" value="Bact_response_regulator"/>
</dbReference>
<dbReference type="PANTHER" id="PTHR44591:SF3">
    <property type="entry name" value="RESPONSE REGULATORY DOMAIN-CONTAINING PROTEIN"/>
    <property type="match status" value="1"/>
</dbReference>
<keyword evidence="2" id="KW-0902">Two-component regulatory system</keyword>
<evidence type="ECO:0000256" key="4">
    <source>
        <dbReference type="ARBA" id="ARBA00023125"/>
    </source>
</evidence>
<evidence type="ECO:0000256" key="1">
    <source>
        <dbReference type="ARBA" id="ARBA00022553"/>
    </source>
</evidence>
<keyword evidence="9" id="KW-1185">Reference proteome</keyword>
<dbReference type="AlphaFoldDB" id="A0A432V0W7"/>
<dbReference type="PROSITE" id="PS50110">
    <property type="entry name" value="RESPONSE_REGULATORY"/>
    <property type="match status" value="1"/>
</dbReference>
<comment type="caution">
    <text evidence="8">The sequence shown here is derived from an EMBL/GenBank/DDBJ whole genome shotgun (WGS) entry which is preliminary data.</text>
</comment>
<protein>
    <submittedName>
        <fullName evidence="8">Response regulator transcription factor</fullName>
    </submittedName>
</protein>
<name>A0A432V0W7_9HYPH</name>
<evidence type="ECO:0000256" key="5">
    <source>
        <dbReference type="ARBA" id="ARBA00023163"/>
    </source>
</evidence>
<evidence type="ECO:0000256" key="2">
    <source>
        <dbReference type="ARBA" id="ARBA00023012"/>
    </source>
</evidence>
<evidence type="ECO:0000256" key="3">
    <source>
        <dbReference type="ARBA" id="ARBA00023015"/>
    </source>
</evidence>
<dbReference type="GO" id="GO:0003677">
    <property type="term" value="F:DNA binding"/>
    <property type="evidence" value="ECO:0007669"/>
    <property type="project" value="UniProtKB-KW"/>
</dbReference>
<keyword evidence="5" id="KW-0804">Transcription</keyword>
<evidence type="ECO:0000313" key="9">
    <source>
        <dbReference type="Proteomes" id="UP000281647"/>
    </source>
</evidence>
<dbReference type="SMART" id="SM00448">
    <property type="entry name" value="REC"/>
    <property type="match status" value="1"/>
</dbReference>
<sequence length="130" mass="14451">MDGVKAKVLICDDDDLLLELMEFRLRAKGYEVVRAIDGAEALSKAETETPDIVVLDAMMPKSDGFEVLTHIKNDPVLAETPVIMLTARKSERDIVSALEKGADDYLVKPFIPEELLARLGRLIARKNGKR</sequence>
<dbReference type="CDD" id="cd17574">
    <property type="entry name" value="REC_OmpR"/>
    <property type="match status" value="1"/>
</dbReference>
<accession>A0A432V0W7</accession>
<dbReference type="Gene3D" id="3.40.50.2300">
    <property type="match status" value="1"/>
</dbReference>
<feature type="modified residue" description="4-aspartylphosphate" evidence="6">
    <location>
        <position position="56"/>
    </location>
</feature>
<proteinExistence type="predicted"/>
<reference evidence="8 9" key="1">
    <citation type="submission" date="2018-11" db="EMBL/GenBank/DDBJ databases">
        <title>Pseudaminobacter arsenicus sp. nov., an arsenic-resistant bacterium isolated from arsenic-rich aquifers.</title>
        <authorList>
            <person name="Mu Y."/>
        </authorList>
    </citation>
    <scope>NUCLEOTIDE SEQUENCE [LARGE SCALE GENOMIC DNA]</scope>
    <source>
        <strain evidence="8 9">CB3</strain>
    </source>
</reference>
<dbReference type="RefSeq" id="WP_128625499.1">
    <property type="nucleotide sequence ID" value="NZ_ML133514.1"/>
</dbReference>
<dbReference type="Proteomes" id="UP000281647">
    <property type="component" value="Unassembled WGS sequence"/>
</dbReference>
<feature type="domain" description="Response regulatory" evidence="7">
    <location>
        <begin position="7"/>
        <end position="123"/>
    </location>
</feature>
<gene>
    <name evidence="8" type="ORF">EET67_21290</name>
</gene>
<dbReference type="SUPFAM" id="SSF52172">
    <property type="entry name" value="CheY-like"/>
    <property type="match status" value="1"/>
</dbReference>
<organism evidence="8 9">
    <name type="scientific">Borborobacter arsenicus</name>
    <dbReference type="NCBI Taxonomy" id="1851146"/>
    <lineage>
        <taxon>Bacteria</taxon>
        <taxon>Pseudomonadati</taxon>
        <taxon>Pseudomonadota</taxon>
        <taxon>Alphaproteobacteria</taxon>
        <taxon>Hyphomicrobiales</taxon>
        <taxon>Phyllobacteriaceae</taxon>
        <taxon>Borborobacter</taxon>
    </lineage>
</organism>
<evidence type="ECO:0000259" key="7">
    <source>
        <dbReference type="PROSITE" id="PS50110"/>
    </source>
</evidence>
<dbReference type="Pfam" id="PF00072">
    <property type="entry name" value="Response_reg"/>
    <property type="match status" value="1"/>
</dbReference>
<dbReference type="PANTHER" id="PTHR44591">
    <property type="entry name" value="STRESS RESPONSE REGULATOR PROTEIN 1"/>
    <property type="match status" value="1"/>
</dbReference>
<dbReference type="EMBL" id="RKST01000030">
    <property type="protein sequence ID" value="RUM95826.1"/>
    <property type="molecule type" value="Genomic_DNA"/>
</dbReference>
<dbReference type="OrthoDB" id="9786548at2"/>
<keyword evidence="1 6" id="KW-0597">Phosphoprotein</keyword>